<dbReference type="OrthoDB" id="419598at2759"/>
<dbReference type="InterPro" id="IPR036291">
    <property type="entry name" value="NAD(P)-bd_dom_sf"/>
</dbReference>
<name>A0A8J2I5J1_9PLEO</name>
<keyword evidence="5" id="KW-1185">Reference proteome</keyword>
<feature type="domain" description="NmrA-like" evidence="3">
    <location>
        <begin position="3"/>
        <end position="161"/>
    </location>
</feature>
<dbReference type="EMBL" id="CAJRGZ010000017">
    <property type="protein sequence ID" value="CAG5156590.1"/>
    <property type="molecule type" value="Genomic_DNA"/>
</dbReference>
<dbReference type="InterPro" id="IPR008030">
    <property type="entry name" value="NmrA-like"/>
</dbReference>
<organism evidence="4 5">
    <name type="scientific">Alternaria atra</name>
    <dbReference type="NCBI Taxonomy" id="119953"/>
    <lineage>
        <taxon>Eukaryota</taxon>
        <taxon>Fungi</taxon>
        <taxon>Dikarya</taxon>
        <taxon>Ascomycota</taxon>
        <taxon>Pezizomycotina</taxon>
        <taxon>Dothideomycetes</taxon>
        <taxon>Pleosporomycetidae</taxon>
        <taxon>Pleosporales</taxon>
        <taxon>Pleosporineae</taxon>
        <taxon>Pleosporaceae</taxon>
        <taxon>Alternaria</taxon>
        <taxon>Alternaria sect. Ulocladioides</taxon>
    </lineage>
</organism>
<evidence type="ECO:0000259" key="3">
    <source>
        <dbReference type="Pfam" id="PF05368"/>
    </source>
</evidence>
<dbReference type="Pfam" id="PF05368">
    <property type="entry name" value="NmrA"/>
    <property type="match status" value="1"/>
</dbReference>
<dbReference type="Proteomes" id="UP000676310">
    <property type="component" value="Unassembled WGS sequence"/>
</dbReference>
<dbReference type="GeneID" id="67016048"/>
<keyword evidence="2" id="KW-0560">Oxidoreductase</keyword>
<evidence type="ECO:0000256" key="2">
    <source>
        <dbReference type="ARBA" id="ARBA00023002"/>
    </source>
</evidence>
<accession>A0A8J2I5J1</accession>
<dbReference type="Gene3D" id="3.40.50.720">
    <property type="entry name" value="NAD(P)-binding Rossmann-like Domain"/>
    <property type="match status" value="1"/>
</dbReference>
<reference evidence="4" key="1">
    <citation type="submission" date="2021-05" db="EMBL/GenBank/DDBJ databases">
        <authorList>
            <person name="Stam R."/>
        </authorList>
    </citation>
    <scope>NUCLEOTIDE SEQUENCE</scope>
    <source>
        <strain evidence="4">CS162</strain>
    </source>
</reference>
<gene>
    <name evidence="4" type="ORF">ALTATR162_LOCUS4387</name>
</gene>
<evidence type="ECO:0000313" key="4">
    <source>
        <dbReference type="EMBL" id="CAG5156590.1"/>
    </source>
</evidence>
<dbReference type="PANTHER" id="PTHR47706:SF9">
    <property type="entry name" value="NMRA-LIKE DOMAIN-CONTAINING PROTEIN-RELATED"/>
    <property type="match status" value="1"/>
</dbReference>
<keyword evidence="1" id="KW-0521">NADP</keyword>
<dbReference type="RefSeq" id="XP_043167933.1">
    <property type="nucleotide sequence ID" value="XM_043311998.1"/>
</dbReference>
<dbReference type="AlphaFoldDB" id="A0A8J2I5J1"/>
<comment type="caution">
    <text evidence="4">The sequence shown here is derived from an EMBL/GenBank/DDBJ whole genome shotgun (WGS) entry which is preliminary data.</text>
</comment>
<dbReference type="GO" id="GO:0016491">
    <property type="term" value="F:oxidoreductase activity"/>
    <property type="evidence" value="ECO:0007669"/>
    <property type="project" value="UniProtKB-KW"/>
</dbReference>
<dbReference type="SUPFAM" id="SSF51735">
    <property type="entry name" value="NAD(P)-binding Rossmann-fold domains"/>
    <property type="match status" value="1"/>
</dbReference>
<proteinExistence type="predicted"/>
<protein>
    <recommendedName>
        <fullName evidence="3">NmrA-like domain-containing protein</fullName>
    </recommendedName>
</protein>
<dbReference type="InterPro" id="IPR051609">
    <property type="entry name" value="NmrA/Isoflavone_reductase-like"/>
</dbReference>
<evidence type="ECO:0000313" key="5">
    <source>
        <dbReference type="Proteomes" id="UP000676310"/>
    </source>
</evidence>
<evidence type="ECO:0000256" key="1">
    <source>
        <dbReference type="ARBA" id="ARBA00022857"/>
    </source>
</evidence>
<dbReference type="PANTHER" id="PTHR47706">
    <property type="entry name" value="NMRA-LIKE FAMILY PROTEIN"/>
    <property type="match status" value="1"/>
</dbReference>
<sequence length="307" mass="34447">MVTTVAIAGISSRLALFVTQSLLKRPDVQIRGSCRDINKLPDELKSSPRITLIQSGPYDTDNLRALIRGSNVVICAYFANDETMLNAQKLLIDLCGEEGITRYIASDYTVDYRKLDWGDLPIKEPMKHVQTYLEGKPGVNGVHILVGLLMETFLDYFGIWDADKKKMRYWGSGDEKWDLTSYQTAAEYIAAVALDANATGFLKFRGEHKSARELAADIESVYGIKPVMESRGALTDLAQRLESKGDIQDVLNASAYFTLSGKNSLGEDVDNEKSLHRLCVSLDVHDWIDFRQEFHSITYPSLVRSYT</sequence>